<dbReference type="EMBL" id="JMIY01000006">
    <property type="protein sequence ID" value="KCZ71290.1"/>
    <property type="molecule type" value="Genomic_DNA"/>
</dbReference>
<evidence type="ECO:0000313" key="1">
    <source>
        <dbReference type="EMBL" id="KCZ71290.1"/>
    </source>
</evidence>
<organism evidence="1 2">
    <name type="scientific">Candidatus Methanoperedens nitratireducens</name>
    <dbReference type="NCBI Taxonomy" id="1392998"/>
    <lineage>
        <taxon>Archaea</taxon>
        <taxon>Methanobacteriati</taxon>
        <taxon>Methanobacteriota</taxon>
        <taxon>Stenosarchaea group</taxon>
        <taxon>Methanomicrobia</taxon>
        <taxon>Methanosarcinales</taxon>
        <taxon>ANME-2 cluster</taxon>
        <taxon>Candidatus Methanoperedentaceae</taxon>
        <taxon>Candidatus Methanoperedens</taxon>
    </lineage>
</organism>
<accession>A0A062V7B9</accession>
<sequence>MSLKPDENRTKNQAPKLLNYEPKIPCPFCEGKNTAKAGQRSKREGREQKYYCKTCKKYFSSSSMPHKTYSPKVILNGVTYYNLGHKLDATRKKLSSQFKQKVPKSTLYSWIKQYEDICTFVKYRRKLSILPEEAITEKVFKHHQEYAFKLHRLKLNIFSKKFPKIRKYLWQIYKSCPDEIFEHGQRCSGTIIENIHLRRERTKDNNAVLLAKLALLLAKRNKDRHPAIQDFMLKNDTATVAVEVPVYLYPNEMPELSIKEPICGHIDILQIRWDKVWILDYKPDAKFNPVKSLHQIYLYKLALSKRTGIPMENIRAAYFDDRDYFELRET</sequence>
<dbReference type="Proteomes" id="UP000027153">
    <property type="component" value="Unassembled WGS sequence"/>
</dbReference>
<keyword evidence="2" id="KW-1185">Reference proteome</keyword>
<name>A0A062V7B9_9EURY</name>
<gene>
    <name evidence="1" type="ORF">ANME2D_02492</name>
</gene>
<reference evidence="1 2" key="1">
    <citation type="journal article" date="2013" name="Nature">
        <title>Anaerobic oxidation of methane coupled to nitrate reduction in a novel archaeal lineage.</title>
        <authorList>
            <person name="Haroon M.F."/>
            <person name="Hu S."/>
            <person name="Shi Y."/>
            <person name="Imelfort M."/>
            <person name="Keller J."/>
            <person name="Hugenholtz P."/>
            <person name="Yuan Z."/>
            <person name="Tyson G.W."/>
        </authorList>
    </citation>
    <scope>NUCLEOTIDE SEQUENCE [LARGE SCALE GENOMIC DNA]</scope>
    <source>
        <strain evidence="1 2">ANME-2d</strain>
    </source>
</reference>
<evidence type="ECO:0000313" key="2">
    <source>
        <dbReference type="Proteomes" id="UP000027153"/>
    </source>
</evidence>
<dbReference type="OrthoDB" id="43045at2157"/>
<dbReference type="AlphaFoldDB" id="A0A062V7B9"/>
<dbReference type="RefSeq" id="WP_157834109.1">
    <property type="nucleotide sequence ID" value="NZ_JMIY01000006.1"/>
</dbReference>
<comment type="caution">
    <text evidence="1">The sequence shown here is derived from an EMBL/GenBank/DDBJ whole genome shotgun (WGS) entry which is preliminary data.</text>
</comment>
<evidence type="ECO:0008006" key="3">
    <source>
        <dbReference type="Google" id="ProtNLM"/>
    </source>
</evidence>
<protein>
    <recommendedName>
        <fullName evidence="3">PD-(D/E)XK endonuclease-like domain-containing protein</fullName>
    </recommendedName>
</protein>
<proteinExistence type="predicted"/>